<reference evidence="1" key="1">
    <citation type="submission" date="2018-02" db="EMBL/GenBank/DDBJ databases">
        <authorList>
            <person name="Briolay J."/>
        </authorList>
    </citation>
    <scope>NUCLEOTIDE SEQUENCE</scope>
</reference>
<sequence>MAVVARVVIGARHHSPAVIGPAVIRILSPDPAPRVP</sequence>
<gene>
    <name evidence="1" type="ORF">LCDCFEPH_00019</name>
</gene>
<dbReference type="AlphaFoldDB" id="A0A6F8M3N9"/>
<proteinExistence type="predicted"/>
<organism evidence="1">
    <name type="scientific">uncultured Frankia sp</name>
    <dbReference type="NCBI Taxonomy" id="181582"/>
    <lineage>
        <taxon>Bacteria</taxon>
        <taxon>Bacillati</taxon>
        <taxon>Actinomycetota</taxon>
        <taxon>Actinomycetes</taxon>
        <taxon>Frankiales</taxon>
        <taxon>Frankiaceae</taxon>
        <taxon>Frankia</taxon>
        <taxon>environmental samples</taxon>
    </lineage>
</organism>
<accession>A0A6F8M3N9</accession>
<name>A0A6F8M3N9_9ACTN</name>
<evidence type="ECO:0000313" key="1">
    <source>
        <dbReference type="EMBL" id="AYF61251.1"/>
    </source>
</evidence>
<dbReference type="EMBL" id="MG958468">
    <property type="protein sequence ID" value="AYF61251.1"/>
    <property type="molecule type" value="Genomic_DNA"/>
</dbReference>
<reference evidence="1" key="2">
    <citation type="submission" date="2020-03" db="EMBL/GenBank/DDBJ databases">
        <title>Sequencing the whole spectinomycin operon, new perspectives for prokaryotic systematics.</title>
        <authorList>
            <person name="Flandrois J.-P."/>
        </authorList>
    </citation>
    <scope>NUCLEOTIDE SEQUENCE</scope>
</reference>
<protein>
    <submittedName>
        <fullName evidence="1">Uncharacterized protein</fullName>
    </submittedName>
</protein>